<dbReference type="FunFam" id="1.10.10.10:FF:000234">
    <property type="entry name" value="Vacuolar-sorting protein SNF8"/>
    <property type="match status" value="1"/>
</dbReference>
<proteinExistence type="inferred from homology"/>
<dbReference type="Gene3D" id="6.10.140.180">
    <property type="match status" value="1"/>
</dbReference>
<organism>
    <name type="scientific">Branchiostoma floridae</name>
    <name type="common">Florida lancelet</name>
    <name type="synonym">Amphioxus</name>
    <dbReference type="NCBI Taxonomy" id="7739"/>
    <lineage>
        <taxon>Eukaryota</taxon>
        <taxon>Metazoa</taxon>
        <taxon>Chordata</taxon>
        <taxon>Cephalochordata</taxon>
        <taxon>Leptocardii</taxon>
        <taxon>Amphioxiformes</taxon>
        <taxon>Branchiostomatidae</taxon>
        <taxon>Branchiostoma</taxon>
    </lineage>
</organism>
<reference evidence="4" key="1">
    <citation type="journal article" date="2008" name="Nature">
        <title>The amphioxus genome and the evolution of the chordate karyotype.</title>
        <authorList>
            <consortium name="US DOE Joint Genome Institute (JGI-PGF)"/>
            <person name="Putnam N.H."/>
            <person name="Butts T."/>
            <person name="Ferrier D.E.K."/>
            <person name="Furlong R.F."/>
            <person name="Hellsten U."/>
            <person name="Kawashima T."/>
            <person name="Robinson-Rechavi M."/>
            <person name="Shoguchi E."/>
            <person name="Terry A."/>
            <person name="Yu J.-K."/>
            <person name="Benito-Gutierrez E.L."/>
            <person name="Dubchak I."/>
            <person name="Garcia-Fernandez J."/>
            <person name="Gibson-Brown J.J."/>
            <person name="Grigoriev I.V."/>
            <person name="Horton A.C."/>
            <person name="de Jong P.J."/>
            <person name="Jurka J."/>
            <person name="Kapitonov V.V."/>
            <person name="Kohara Y."/>
            <person name="Kuroki Y."/>
            <person name="Lindquist E."/>
            <person name="Lucas S."/>
            <person name="Osoegawa K."/>
            <person name="Pennacchio L.A."/>
            <person name="Salamov A.A."/>
            <person name="Satou Y."/>
            <person name="Sauka-Spengler T."/>
            <person name="Schmutz J."/>
            <person name="Shin-I T."/>
            <person name="Toyoda A."/>
            <person name="Bronner-Fraser M."/>
            <person name="Fujiyama A."/>
            <person name="Holland L.Z."/>
            <person name="Holland P.W.H."/>
            <person name="Satoh N."/>
            <person name="Rokhsar D.S."/>
        </authorList>
    </citation>
    <scope>NUCLEOTIDE SEQUENCE [LARGE SCALE GENOMIC DNA]</scope>
    <source>
        <strain evidence="4">S238N-H82</strain>
        <tissue evidence="4">Testes</tissue>
    </source>
</reference>
<dbReference type="Gene3D" id="1.10.10.10">
    <property type="entry name" value="Winged helix-like DNA-binding domain superfamily/Winged helix DNA-binding domain"/>
    <property type="match status" value="3"/>
</dbReference>
<dbReference type="EMBL" id="GG666623">
    <property type="protein sequence ID" value="EEN48016.1"/>
    <property type="molecule type" value="Genomic_DNA"/>
</dbReference>
<name>C3ZHM1_BRAFL</name>
<accession>C3ZHM1</accession>
<dbReference type="InterPro" id="IPR016689">
    <property type="entry name" value="ESCRT-2_cplx_Snf8"/>
</dbReference>
<dbReference type="PANTHER" id="PTHR12806:SF0">
    <property type="entry name" value="VACUOLAR-SORTING PROTEIN SNF8"/>
    <property type="match status" value="1"/>
</dbReference>
<dbReference type="InterPro" id="IPR040608">
    <property type="entry name" value="Snf8/Vps36"/>
</dbReference>
<dbReference type="GO" id="GO:0000814">
    <property type="term" value="C:ESCRT II complex"/>
    <property type="evidence" value="ECO:0007669"/>
    <property type="project" value="InterPro"/>
</dbReference>
<sequence>MRRRGVGAGAIAKKKLAEARYKDRGTEIAADQLAQMSKQLETFQKHLEEFATKHKDDIRRNAEFRRQFQEMCAAVGVDPLASGKGFWSEMLGIGDFYYELGVQIVEVCLATKPRNGGKRGDDLLRAIKKLKVLGSGFTAIPVGGGRYLVQSVPGELNMDHTTVLQLAEGSGFVSESSIVNKLRWETERAQRVLDHMVKEGLAWVDDQATEGRQYWFPALFPDPAG</sequence>
<evidence type="ECO:0000256" key="2">
    <source>
        <dbReference type="ARBA" id="ARBA00017052"/>
    </source>
</evidence>
<evidence type="ECO:0000256" key="3">
    <source>
        <dbReference type="ARBA" id="ARBA00030097"/>
    </source>
</evidence>
<dbReference type="STRING" id="7739.C3ZHM1"/>
<dbReference type="eggNOG" id="KOG3341">
    <property type="taxonomic scope" value="Eukaryota"/>
</dbReference>
<evidence type="ECO:0000313" key="4">
    <source>
        <dbReference type="EMBL" id="EEN48016.1"/>
    </source>
</evidence>
<evidence type="ECO:0000256" key="1">
    <source>
        <dbReference type="ARBA" id="ARBA00009834"/>
    </source>
</evidence>
<dbReference type="GO" id="GO:0071985">
    <property type="term" value="P:multivesicular body sorting pathway"/>
    <property type="evidence" value="ECO:0007669"/>
    <property type="project" value="InterPro"/>
</dbReference>
<dbReference type="SUPFAM" id="SSF46785">
    <property type="entry name" value="Winged helix' DNA-binding domain"/>
    <property type="match status" value="2"/>
</dbReference>
<dbReference type="FunCoup" id="C3ZHM1">
    <property type="interactions" value="588"/>
</dbReference>
<dbReference type="PANTHER" id="PTHR12806">
    <property type="entry name" value="EAP30 SUBUNIT OF ELL COMPLEX"/>
    <property type="match status" value="1"/>
</dbReference>
<dbReference type="InParanoid" id="C3ZHM1"/>
<dbReference type="PIRSF" id="PIRSF017215">
    <property type="entry name" value="ESCRT2_Vps22"/>
    <property type="match status" value="1"/>
</dbReference>
<dbReference type="AlphaFoldDB" id="C3ZHM1"/>
<comment type="similarity">
    <text evidence="1">Belongs to the SNF8 family.</text>
</comment>
<dbReference type="InterPro" id="IPR036388">
    <property type="entry name" value="WH-like_DNA-bd_sf"/>
</dbReference>
<dbReference type="InterPro" id="IPR036390">
    <property type="entry name" value="WH_DNA-bd_sf"/>
</dbReference>
<gene>
    <name evidence="4" type="ORF">BRAFLDRAFT_79594</name>
</gene>
<dbReference type="Pfam" id="PF04157">
    <property type="entry name" value="EAP30"/>
    <property type="match status" value="2"/>
</dbReference>
<protein>
    <recommendedName>
        <fullName evidence="2">Vacuolar-sorting protein SNF8</fullName>
    </recommendedName>
    <alternativeName>
        <fullName evidence="3">ESCRT-II complex subunit VPS22</fullName>
    </alternativeName>
</protein>